<evidence type="ECO:0000313" key="1">
    <source>
        <dbReference type="EMBL" id="EEU97025.1"/>
    </source>
</evidence>
<organism evidence="1 2">
    <name type="scientific">Faecalibacterium duncaniae (strain DSM 17677 / JCM 31915 / A2-165)</name>
    <name type="common">Faecalibacterium prausnitzii</name>
    <dbReference type="NCBI Taxonomy" id="411483"/>
    <lineage>
        <taxon>Bacteria</taxon>
        <taxon>Bacillati</taxon>
        <taxon>Bacillota</taxon>
        <taxon>Clostridia</taxon>
        <taxon>Eubacteriales</taxon>
        <taxon>Oscillospiraceae</taxon>
        <taxon>Faecalibacterium</taxon>
    </lineage>
</organism>
<sequence>MILPDLARTEPRVFPFPKRSEAVCLSKKCTGKTKVTPLYILALY</sequence>
<dbReference type="PATRIC" id="fig|411483.3.peg.1392"/>
<keyword evidence="2" id="KW-1185">Reference proteome</keyword>
<evidence type="ECO:0000313" key="2">
    <source>
        <dbReference type="Proteomes" id="UP000004619"/>
    </source>
</evidence>
<dbReference type="Proteomes" id="UP000004619">
    <property type="component" value="Unassembled WGS sequence"/>
</dbReference>
<protein>
    <submittedName>
        <fullName evidence="1">Uncharacterized protein</fullName>
    </submittedName>
</protein>
<dbReference type="EMBL" id="ACOP02000039">
    <property type="protein sequence ID" value="EEU97025.1"/>
    <property type="molecule type" value="Genomic_DNA"/>
</dbReference>
<dbReference type="AlphaFoldDB" id="C7H513"/>
<accession>C7H513</accession>
<reference evidence="1" key="1">
    <citation type="submission" date="2009-08" db="EMBL/GenBank/DDBJ databases">
        <authorList>
            <person name="Weinstock G."/>
            <person name="Sodergren E."/>
            <person name="Clifton S."/>
            <person name="Fulton L."/>
            <person name="Fulton B."/>
            <person name="Courtney L."/>
            <person name="Fronick C."/>
            <person name="Harrison M."/>
            <person name="Strong C."/>
            <person name="Farmer C."/>
            <person name="Delahaunty K."/>
            <person name="Markovic C."/>
            <person name="Hall O."/>
            <person name="Minx P."/>
            <person name="Tomlinson C."/>
            <person name="Mitreva M."/>
            <person name="Nelson J."/>
            <person name="Hou S."/>
            <person name="Wollam A."/>
            <person name="Pepin K.H."/>
            <person name="Johnson M."/>
            <person name="Bhonagiri V."/>
            <person name="Nash W.E."/>
            <person name="Warren W."/>
            <person name="Chinwalla A."/>
            <person name="Mardis E.R."/>
            <person name="Wilson R.K."/>
        </authorList>
    </citation>
    <scope>NUCLEOTIDE SEQUENCE [LARGE SCALE GENOMIC DNA]</scope>
    <source>
        <strain evidence="1">A2-165</strain>
    </source>
</reference>
<gene>
    <name evidence="1" type="ORF">FAEPRAA2165_01383</name>
</gene>
<name>C7H513_FAED2</name>
<dbReference type="STRING" id="411483.FAEPRAA2165_01383"/>
<dbReference type="HOGENOM" id="CLU_3216516_0_0_9"/>
<comment type="caution">
    <text evidence="1">The sequence shown here is derived from an EMBL/GenBank/DDBJ whole genome shotgun (WGS) entry which is preliminary data.</text>
</comment>
<proteinExistence type="predicted"/>